<proteinExistence type="inferred from homology"/>
<evidence type="ECO:0000256" key="3">
    <source>
        <dbReference type="ARBA" id="ARBA00012824"/>
    </source>
</evidence>
<organism evidence="7 8">
    <name type="scientific">Thermobifida fusca TM51</name>
    <dbReference type="NCBI Taxonomy" id="1169414"/>
    <lineage>
        <taxon>Bacteria</taxon>
        <taxon>Bacillati</taxon>
        <taxon>Actinomycetota</taxon>
        <taxon>Actinomycetes</taxon>
        <taxon>Streptosporangiales</taxon>
        <taxon>Nocardiopsidaceae</taxon>
        <taxon>Thermobifida</taxon>
    </lineage>
</organism>
<dbReference type="SUPFAM" id="SSF56322">
    <property type="entry name" value="ADC synthase"/>
    <property type="match status" value="1"/>
</dbReference>
<evidence type="ECO:0000256" key="5">
    <source>
        <dbReference type="ARBA" id="ARBA00041564"/>
    </source>
</evidence>
<dbReference type="EC" id="5.4.4.2" evidence="3"/>
<dbReference type="InterPro" id="IPR005801">
    <property type="entry name" value="ADC_synthase"/>
</dbReference>
<dbReference type="EMBL" id="AOSG01000035">
    <property type="protein sequence ID" value="EOR71485.1"/>
    <property type="molecule type" value="Genomic_DNA"/>
</dbReference>
<dbReference type="InterPro" id="IPR004561">
    <property type="entry name" value="IsoChor_synthase"/>
</dbReference>
<dbReference type="InterPro" id="IPR015890">
    <property type="entry name" value="Chorismate_C"/>
</dbReference>
<sequence>MTARTVALRDQRALLDLLPPAAPLAWVRRGEGLVAWGVAARLELPAEPERSGIQRFTAADEWLESLFSTIVVDDDVGVPGSGPVVFGSFTFDGRDAGSTLILPRVVVGRRDGQTWLTVVGDEADPLPAVPPPRPVGALRWRPGTLSEAEWCAVVSQAVDRIHTTGLAKVVLARDLVAEADHPIDVRTPLQRLAADYPDCYVYSVVGLTGATPELLLRRTGTRLESLVLAGTAPRGATADDDAVLAKTLLTSAKDVEEHAYAVESLRESLAPFCTELDVPRHPELLRLANVQHLATPVRAVLPAKTATLPVLAALHPTAAVGGTPTRVAMDVIGELEGMRRDRYAGPVGWIDARGDGEWGIALRCAQITGPRARLFAGAGIVADSDPQAELAETVAKFRAVRAALTGR</sequence>
<feature type="domain" description="Chorismate-utilising enzyme C-terminal" evidence="6">
    <location>
        <begin position="147"/>
        <end position="396"/>
    </location>
</feature>
<comment type="caution">
    <text evidence="7">The sequence shown here is derived from an EMBL/GenBank/DDBJ whole genome shotgun (WGS) entry which is preliminary data.</text>
</comment>
<keyword evidence="4" id="KW-0413">Isomerase</keyword>
<protein>
    <recommendedName>
        <fullName evidence="3">isochorismate synthase</fullName>
        <ecNumber evidence="3">5.4.4.2</ecNumber>
    </recommendedName>
    <alternativeName>
        <fullName evidence="5">Isochorismate mutase</fullName>
    </alternativeName>
</protein>
<dbReference type="Proteomes" id="UP000014184">
    <property type="component" value="Unassembled WGS sequence"/>
</dbReference>
<evidence type="ECO:0000256" key="2">
    <source>
        <dbReference type="ARBA" id="ARBA00005297"/>
    </source>
</evidence>
<dbReference type="Pfam" id="PF00425">
    <property type="entry name" value="Chorismate_bind"/>
    <property type="match status" value="1"/>
</dbReference>
<accession>A0A9P2TBV9</accession>
<reference evidence="7 8" key="1">
    <citation type="journal article" date="2013" name="Genome Announc.">
        <title>Draft Genome Sequence of the Lignocellulose Decomposer Thermobifida fusca Strain TM51.</title>
        <authorList>
            <person name="Toth A."/>
            <person name="Barna T."/>
            <person name="Nagy I."/>
            <person name="Horvath B."/>
            <person name="Nagy I."/>
            <person name="Tancsics A."/>
            <person name="Kriszt B."/>
            <person name="Baka E."/>
            <person name="Fekete C."/>
            <person name="Kukolya J."/>
        </authorList>
    </citation>
    <scope>NUCLEOTIDE SEQUENCE [LARGE SCALE GENOMIC DNA]</scope>
    <source>
        <strain evidence="7 8">TM51</strain>
    </source>
</reference>
<comment type="similarity">
    <text evidence="2">Belongs to the isochorismate synthase family.</text>
</comment>
<dbReference type="PANTHER" id="PTHR42839:SF2">
    <property type="entry name" value="ISOCHORISMATE SYNTHASE ENTC"/>
    <property type="match status" value="1"/>
</dbReference>
<dbReference type="RefSeq" id="WP_011291847.1">
    <property type="nucleotide sequence ID" value="NZ_AOSG01000035.1"/>
</dbReference>
<dbReference type="GO" id="GO:0008909">
    <property type="term" value="F:isochorismate synthase activity"/>
    <property type="evidence" value="ECO:0007669"/>
    <property type="project" value="UniProtKB-EC"/>
</dbReference>
<comment type="catalytic activity">
    <reaction evidence="1">
        <text>chorismate = isochorismate</text>
        <dbReference type="Rhea" id="RHEA:18985"/>
        <dbReference type="ChEBI" id="CHEBI:29748"/>
        <dbReference type="ChEBI" id="CHEBI:29780"/>
        <dbReference type="EC" id="5.4.4.2"/>
    </reaction>
</comment>
<dbReference type="Gene3D" id="3.60.120.10">
    <property type="entry name" value="Anthranilate synthase"/>
    <property type="match status" value="1"/>
</dbReference>
<keyword evidence="8" id="KW-1185">Reference proteome</keyword>
<dbReference type="NCBIfam" id="TIGR00543">
    <property type="entry name" value="isochor_syn"/>
    <property type="match status" value="1"/>
</dbReference>
<evidence type="ECO:0000313" key="7">
    <source>
        <dbReference type="EMBL" id="EOR71485.1"/>
    </source>
</evidence>
<evidence type="ECO:0000256" key="1">
    <source>
        <dbReference type="ARBA" id="ARBA00000799"/>
    </source>
</evidence>
<gene>
    <name evidence="7" type="ORF">TM51_07436</name>
</gene>
<dbReference type="AlphaFoldDB" id="A0A9P2TBV9"/>
<evidence type="ECO:0000259" key="6">
    <source>
        <dbReference type="Pfam" id="PF00425"/>
    </source>
</evidence>
<name>A0A9P2TBV9_THEFU</name>
<evidence type="ECO:0000256" key="4">
    <source>
        <dbReference type="ARBA" id="ARBA00023235"/>
    </source>
</evidence>
<evidence type="ECO:0000313" key="8">
    <source>
        <dbReference type="Proteomes" id="UP000014184"/>
    </source>
</evidence>
<dbReference type="PANTHER" id="PTHR42839">
    <property type="entry name" value="ISOCHORISMATE SYNTHASE ENTC"/>
    <property type="match status" value="1"/>
</dbReference>